<reference evidence="1" key="1">
    <citation type="submission" date="2024-02" db="EMBL/GenBank/DDBJ databases">
        <authorList>
            <consortium name="ELIXIR-Norway"/>
            <consortium name="Elixir Norway"/>
        </authorList>
    </citation>
    <scope>NUCLEOTIDE SEQUENCE</scope>
</reference>
<dbReference type="EMBL" id="OZ020114">
    <property type="protein sequence ID" value="CAK9267403.1"/>
    <property type="molecule type" value="Genomic_DNA"/>
</dbReference>
<proteinExistence type="predicted"/>
<keyword evidence="2" id="KW-1185">Reference proteome</keyword>
<name>A0ABP0WNW2_9BRYO</name>
<sequence>MLVVQQQQQQQQQIVGCNSDNKLVALKATTGCEAEKAKISLHHGEHDADNIHQSREDPINQMNKLTHSRLIQHCLFAKSCYRLGTIPCTTPSFKLELRIQEPCCKM</sequence>
<dbReference type="Proteomes" id="UP001497444">
    <property type="component" value="Chromosome 19"/>
</dbReference>
<organism evidence="1 2">
    <name type="scientific">Sphagnum jensenii</name>
    <dbReference type="NCBI Taxonomy" id="128206"/>
    <lineage>
        <taxon>Eukaryota</taxon>
        <taxon>Viridiplantae</taxon>
        <taxon>Streptophyta</taxon>
        <taxon>Embryophyta</taxon>
        <taxon>Bryophyta</taxon>
        <taxon>Sphagnophytina</taxon>
        <taxon>Sphagnopsida</taxon>
        <taxon>Sphagnales</taxon>
        <taxon>Sphagnaceae</taxon>
        <taxon>Sphagnum</taxon>
    </lineage>
</organism>
<gene>
    <name evidence="1" type="ORF">CSSPJE1EN1_LOCUS12881</name>
</gene>
<protein>
    <submittedName>
        <fullName evidence="1">Uncharacterized protein</fullName>
    </submittedName>
</protein>
<evidence type="ECO:0000313" key="2">
    <source>
        <dbReference type="Proteomes" id="UP001497444"/>
    </source>
</evidence>
<accession>A0ABP0WNW2</accession>
<evidence type="ECO:0000313" key="1">
    <source>
        <dbReference type="EMBL" id="CAK9267403.1"/>
    </source>
</evidence>